<keyword evidence="3 6" id="KW-0238">DNA-binding</keyword>
<name>A0ABP7B7G3_9MICO</name>
<dbReference type="CDD" id="cd06267">
    <property type="entry name" value="PBP1_LacI_sugar_binding-like"/>
    <property type="match status" value="1"/>
</dbReference>
<dbReference type="PANTHER" id="PTHR30146">
    <property type="entry name" value="LACI-RELATED TRANSCRIPTIONAL REPRESSOR"/>
    <property type="match status" value="1"/>
</dbReference>
<dbReference type="InterPro" id="IPR000843">
    <property type="entry name" value="HTH_LacI"/>
</dbReference>
<dbReference type="EMBL" id="BAAAYV010000004">
    <property type="protein sequence ID" value="GAA3649885.1"/>
    <property type="molecule type" value="Genomic_DNA"/>
</dbReference>
<evidence type="ECO:0000256" key="2">
    <source>
        <dbReference type="ARBA" id="ARBA00023015"/>
    </source>
</evidence>
<evidence type="ECO:0000313" key="7">
    <source>
        <dbReference type="Proteomes" id="UP001410795"/>
    </source>
</evidence>
<dbReference type="InterPro" id="IPR046335">
    <property type="entry name" value="LacI/GalR-like_sensor"/>
</dbReference>
<dbReference type="Proteomes" id="UP001410795">
    <property type="component" value="Unassembled WGS sequence"/>
</dbReference>
<proteinExistence type="predicted"/>
<dbReference type="SMART" id="SM00354">
    <property type="entry name" value="HTH_LACI"/>
    <property type="match status" value="1"/>
</dbReference>
<dbReference type="CDD" id="cd01392">
    <property type="entry name" value="HTH_LacI"/>
    <property type="match status" value="1"/>
</dbReference>
<dbReference type="Gene3D" id="1.10.260.40">
    <property type="entry name" value="lambda repressor-like DNA-binding domains"/>
    <property type="match status" value="1"/>
</dbReference>
<evidence type="ECO:0000256" key="1">
    <source>
        <dbReference type="ARBA" id="ARBA00022491"/>
    </source>
</evidence>
<dbReference type="PROSITE" id="PS00356">
    <property type="entry name" value="HTH_LACI_1"/>
    <property type="match status" value="1"/>
</dbReference>
<sequence length="366" mass="38711">MMREPGRRAATVADVAAAAGVSKATAARALGAYGAVSERVRERVRGAADDLGYRRNEVARSMSTGRSRTIGMIVGDIENPAFAQATRGAADVADEAGFDLILSNSGERVDSERKAIDVQLAKRVDGLVVAPASSSTLANYAPIIESGRPVAFFDRLVHGFEADAVIAANRDGAARLARLLLGFGHRRIAFISTLSELGDLERRIVIGRAGEIFFEPRLESSAIEDRVAGFAAALRAAGVVRPLEHVRLDARTQGIAYIVRQLTRGPAPVTAIVASDSIVAIEAFRALRESGLSVPGDVSLVGFDNADWTAVSEPGITVMSQPLRELGATAARMLIERIQGVQRPATVRVLPQELIERASVGPASVG</sequence>
<gene>
    <name evidence="6" type="ORF">GCM10022202_07030</name>
</gene>
<evidence type="ECO:0000313" key="6">
    <source>
        <dbReference type="EMBL" id="GAA3649885.1"/>
    </source>
</evidence>
<organism evidence="6 7">
    <name type="scientific">Microbacterium marinilacus</name>
    <dbReference type="NCBI Taxonomy" id="415209"/>
    <lineage>
        <taxon>Bacteria</taxon>
        <taxon>Bacillati</taxon>
        <taxon>Actinomycetota</taxon>
        <taxon>Actinomycetes</taxon>
        <taxon>Micrococcales</taxon>
        <taxon>Microbacteriaceae</taxon>
        <taxon>Microbacterium</taxon>
    </lineage>
</organism>
<dbReference type="Gene3D" id="3.40.50.2300">
    <property type="match status" value="2"/>
</dbReference>
<feature type="domain" description="HTH lacI-type" evidence="5">
    <location>
        <begin position="10"/>
        <end position="64"/>
    </location>
</feature>
<accession>A0ABP7B7G3</accession>
<dbReference type="InterPro" id="IPR028082">
    <property type="entry name" value="Peripla_BP_I"/>
</dbReference>
<keyword evidence="1" id="KW-0678">Repressor</keyword>
<evidence type="ECO:0000256" key="3">
    <source>
        <dbReference type="ARBA" id="ARBA00023125"/>
    </source>
</evidence>
<dbReference type="SUPFAM" id="SSF53822">
    <property type="entry name" value="Periplasmic binding protein-like I"/>
    <property type="match status" value="1"/>
</dbReference>
<dbReference type="PANTHER" id="PTHR30146:SF148">
    <property type="entry name" value="HTH-TYPE TRANSCRIPTIONAL REPRESSOR PURR-RELATED"/>
    <property type="match status" value="1"/>
</dbReference>
<evidence type="ECO:0000256" key="4">
    <source>
        <dbReference type="ARBA" id="ARBA00023163"/>
    </source>
</evidence>
<dbReference type="SUPFAM" id="SSF47413">
    <property type="entry name" value="lambda repressor-like DNA-binding domains"/>
    <property type="match status" value="1"/>
</dbReference>
<comment type="caution">
    <text evidence="6">The sequence shown here is derived from an EMBL/GenBank/DDBJ whole genome shotgun (WGS) entry which is preliminary data.</text>
</comment>
<evidence type="ECO:0000259" key="5">
    <source>
        <dbReference type="PROSITE" id="PS50932"/>
    </source>
</evidence>
<reference evidence="7" key="1">
    <citation type="journal article" date="2019" name="Int. J. Syst. Evol. Microbiol.">
        <title>The Global Catalogue of Microorganisms (GCM) 10K type strain sequencing project: providing services to taxonomists for standard genome sequencing and annotation.</title>
        <authorList>
            <consortium name="The Broad Institute Genomics Platform"/>
            <consortium name="The Broad Institute Genome Sequencing Center for Infectious Disease"/>
            <person name="Wu L."/>
            <person name="Ma J."/>
        </authorList>
    </citation>
    <scope>NUCLEOTIDE SEQUENCE [LARGE SCALE GENOMIC DNA]</scope>
    <source>
        <strain evidence="7">JCM 16546</strain>
    </source>
</reference>
<keyword evidence="7" id="KW-1185">Reference proteome</keyword>
<dbReference type="Pfam" id="PF13377">
    <property type="entry name" value="Peripla_BP_3"/>
    <property type="match status" value="1"/>
</dbReference>
<dbReference type="InterPro" id="IPR010982">
    <property type="entry name" value="Lambda_DNA-bd_dom_sf"/>
</dbReference>
<dbReference type="PROSITE" id="PS50932">
    <property type="entry name" value="HTH_LACI_2"/>
    <property type="match status" value="1"/>
</dbReference>
<keyword evidence="4" id="KW-0804">Transcription</keyword>
<protein>
    <submittedName>
        <fullName evidence="6">LacI family DNA-binding transcriptional regulator</fullName>
    </submittedName>
</protein>
<dbReference type="GO" id="GO:0003677">
    <property type="term" value="F:DNA binding"/>
    <property type="evidence" value="ECO:0007669"/>
    <property type="project" value="UniProtKB-KW"/>
</dbReference>
<keyword evidence="2" id="KW-0805">Transcription regulation</keyword>
<dbReference type="Pfam" id="PF00356">
    <property type="entry name" value="LacI"/>
    <property type="match status" value="1"/>
</dbReference>